<dbReference type="RefSeq" id="WP_145364831.1">
    <property type="nucleotide sequence ID" value="NZ_CP036268.1"/>
</dbReference>
<dbReference type="EMBL" id="CP036268">
    <property type="protein sequence ID" value="QDT38750.1"/>
    <property type="molecule type" value="Genomic_DNA"/>
</dbReference>
<gene>
    <name evidence="2" type="ORF">Pan189_31480</name>
</gene>
<evidence type="ECO:0000259" key="1">
    <source>
        <dbReference type="Pfam" id="PF20274"/>
    </source>
</evidence>
<protein>
    <recommendedName>
        <fullName evidence="1">Cyclic-phosphate processing Receiver domain-containing protein</fullName>
    </recommendedName>
</protein>
<accession>A0A517R4H0</accession>
<dbReference type="InterPro" id="IPR046909">
    <property type="entry name" value="cREC_REC"/>
</dbReference>
<dbReference type="OrthoDB" id="284845at2"/>
<dbReference type="Pfam" id="PF20274">
    <property type="entry name" value="cREC_REC"/>
    <property type="match status" value="1"/>
</dbReference>
<evidence type="ECO:0000313" key="2">
    <source>
        <dbReference type="EMBL" id="QDT38750.1"/>
    </source>
</evidence>
<sequence>MLARRCVAILEDEAARLERMRPVVSSHFPAHQLVDSDRSSAFIEIVELLWQQLDLICLDHDLPLMTHGDHVDDFGSGRDVSKYLANRSPICPVIIHSTNRAAADAMQFELADADWDVRRTVPYGDLEWIDEIWRDAITSISKSA</sequence>
<reference evidence="2 3" key="1">
    <citation type="submission" date="2019-02" db="EMBL/GenBank/DDBJ databases">
        <title>Deep-cultivation of Planctomycetes and their phenomic and genomic characterization uncovers novel biology.</title>
        <authorList>
            <person name="Wiegand S."/>
            <person name="Jogler M."/>
            <person name="Boedeker C."/>
            <person name="Pinto D."/>
            <person name="Vollmers J."/>
            <person name="Rivas-Marin E."/>
            <person name="Kohn T."/>
            <person name="Peeters S.H."/>
            <person name="Heuer A."/>
            <person name="Rast P."/>
            <person name="Oberbeckmann S."/>
            <person name="Bunk B."/>
            <person name="Jeske O."/>
            <person name="Meyerdierks A."/>
            <person name="Storesund J.E."/>
            <person name="Kallscheuer N."/>
            <person name="Luecker S."/>
            <person name="Lage O.M."/>
            <person name="Pohl T."/>
            <person name="Merkel B.J."/>
            <person name="Hornburger P."/>
            <person name="Mueller R.-W."/>
            <person name="Bruemmer F."/>
            <person name="Labrenz M."/>
            <person name="Spormann A.M."/>
            <person name="Op den Camp H."/>
            <person name="Overmann J."/>
            <person name="Amann R."/>
            <person name="Jetten M.S.M."/>
            <person name="Mascher T."/>
            <person name="Medema M.H."/>
            <person name="Devos D.P."/>
            <person name="Kaster A.-K."/>
            <person name="Ovreas L."/>
            <person name="Rohde M."/>
            <person name="Galperin M.Y."/>
            <person name="Jogler C."/>
        </authorList>
    </citation>
    <scope>NUCLEOTIDE SEQUENCE [LARGE SCALE GENOMIC DNA]</scope>
    <source>
        <strain evidence="2 3">Pan189</strain>
    </source>
</reference>
<feature type="domain" description="Cyclic-phosphate processing Receiver" evidence="1">
    <location>
        <begin position="40"/>
        <end position="108"/>
    </location>
</feature>
<keyword evidence="3" id="KW-1185">Reference proteome</keyword>
<proteinExistence type="predicted"/>
<organism evidence="2 3">
    <name type="scientific">Stratiformator vulcanicus</name>
    <dbReference type="NCBI Taxonomy" id="2527980"/>
    <lineage>
        <taxon>Bacteria</taxon>
        <taxon>Pseudomonadati</taxon>
        <taxon>Planctomycetota</taxon>
        <taxon>Planctomycetia</taxon>
        <taxon>Planctomycetales</taxon>
        <taxon>Planctomycetaceae</taxon>
        <taxon>Stratiformator</taxon>
    </lineage>
</organism>
<dbReference type="InterPro" id="IPR011006">
    <property type="entry name" value="CheY-like_superfamily"/>
</dbReference>
<dbReference type="Proteomes" id="UP000317318">
    <property type="component" value="Chromosome"/>
</dbReference>
<name>A0A517R4H0_9PLAN</name>
<dbReference type="KEGG" id="svp:Pan189_31480"/>
<evidence type="ECO:0000313" key="3">
    <source>
        <dbReference type="Proteomes" id="UP000317318"/>
    </source>
</evidence>
<dbReference type="AlphaFoldDB" id="A0A517R4H0"/>
<dbReference type="SUPFAM" id="SSF52172">
    <property type="entry name" value="CheY-like"/>
    <property type="match status" value="1"/>
</dbReference>